<evidence type="ECO:0000313" key="2">
    <source>
        <dbReference type="Proteomes" id="UP000076925"/>
    </source>
</evidence>
<organism evidence="1 2">
    <name type="scientific">Scytonema hofmannii PCC 7110</name>
    <dbReference type="NCBI Taxonomy" id="128403"/>
    <lineage>
        <taxon>Bacteria</taxon>
        <taxon>Bacillati</taxon>
        <taxon>Cyanobacteriota</taxon>
        <taxon>Cyanophyceae</taxon>
        <taxon>Nostocales</taxon>
        <taxon>Scytonemataceae</taxon>
        <taxon>Scytonema</taxon>
    </lineage>
</organism>
<sequence length="302" mass="34375">MGLTAEINNKSSVISKWFQSKFNEGVTKIIQKHNQELANKQAIASQNGTDIRLLKPAACYFLRKYISQKLQDSNWVYNTLAYTGNNPLDVLGFVENSADFGNSITSEAIKCLVLSALEHLGRTKHKHEFIRPLLKASKEDKSLEIDDSFRNKWLTTIEETAAIVELIPRTWENSNIPITGKVVSNATFSLSRRIGGADSDIIAGDILIGVYTTNEKEPFRLRHFYEAIAYCLLDSDDIYGINQLVWFYSRHSHAIVYPINKLFKDISALRQEFKEMIEQNYDCTSFDNNGIDLGKNSKLYQD</sequence>
<evidence type="ECO:0000313" key="1">
    <source>
        <dbReference type="EMBL" id="KYC34700.1"/>
    </source>
</evidence>
<gene>
    <name evidence="1" type="ORF">WA1_49100</name>
</gene>
<dbReference type="Proteomes" id="UP000076925">
    <property type="component" value="Unassembled WGS sequence"/>
</dbReference>
<protein>
    <submittedName>
        <fullName evidence="1">Uncharacterized protein</fullName>
    </submittedName>
</protein>
<comment type="caution">
    <text evidence="1">The sequence shown here is derived from an EMBL/GenBank/DDBJ whole genome shotgun (WGS) entry which is preliminary data.</text>
</comment>
<dbReference type="STRING" id="128403.WA1_49100"/>
<keyword evidence="2" id="KW-1185">Reference proteome</keyword>
<dbReference type="RefSeq" id="WP_017741150.1">
    <property type="nucleotide sequence ID" value="NZ_KQ976355.1"/>
</dbReference>
<accession>A0A139WQJ7</accession>
<proteinExistence type="predicted"/>
<dbReference type="EMBL" id="ANNX02000064">
    <property type="protein sequence ID" value="KYC34700.1"/>
    <property type="molecule type" value="Genomic_DNA"/>
</dbReference>
<dbReference type="OrthoDB" id="479852at2"/>
<reference evidence="1 2" key="1">
    <citation type="journal article" date="2013" name="Genome Biol. Evol.">
        <title>Genomes of Stigonematalean cyanobacteria (subsection V) and the evolution of oxygenic photosynthesis from prokaryotes to plastids.</title>
        <authorList>
            <person name="Dagan T."/>
            <person name="Roettger M."/>
            <person name="Stucken K."/>
            <person name="Landan G."/>
            <person name="Koch R."/>
            <person name="Major P."/>
            <person name="Gould S.B."/>
            <person name="Goremykin V.V."/>
            <person name="Rippka R."/>
            <person name="Tandeau de Marsac N."/>
            <person name="Gugger M."/>
            <person name="Lockhart P.J."/>
            <person name="Allen J.F."/>
            <person name="Brune I."/>
            <person name="Maus I."/>
            <person name="Puhler A."/>
            <person name="Martin W.F."/>
        </authorList>
    </citation>
    <scope>NUCLEOTIDE SEQUENCE [LARGE SCALE GENOMIC DNA]</scope>
    <source>
        <strain evidence="1 2">PCC 7110</strain>
    </source>
</reference>
<dbReference type="AlphaFoldDB" id="A0A139WQJ7"/>
<name>A0A139WQJ7_9CYAN</name>